<feature type="region of interest" description="Disordered" evidence="1">
    <location>
        <begin position="13"/>
        <end position="60"/>
    </location>
</feature>
<evidence type="ECO:0000313" key="2">
    <source>
        <dbReference type="EMBL" id="GLJ59989.1"/>
    </source>
</evidence>
<sequence>MVLSGVVLVGVAMASPDERSDSGKGCASDARGRMFPRAGEAVTDASPSRHAPRPAAMTVV</sequence>
<evidence type="ECO:0000256" key="1">
    <source>
        <dbReference type="SAM" id="MobiDB-lite"/>
    </source>
</evidence>
<proteinExistence type="predicted"/>
<dbReference type="AlphaFoldDB" id="A0A9W6H0U4"/>
<dbReference type="Proteomes" id="UP001142462">
    <property type="component" value="Unassembled WGS sequence"/>
</dbReference>
<accession>A0A9W6H0U4</accession>
<protein>
    <submittedName>
        <fullName evidence="2">Uncharacterized protein</fullName>
    </submittedName>
</protein>
<reference evidence="2" key="2">
    <citation type="submission" date="2023-01" db="EMBL/GenBank/DDBJ databases">
        <authorList>
            <person name="Sun Q."/>
            <person name="Evtushenko L."/>
        </authorList>
    </citation>
    <scope>NUCLEOTIDE SEQUENCE</scope>
    <source>
        <strain evidence="2">VKM Ac-1020</strain>
    </source>
</reference>
<evidence type="ECO:0000313" key="3">
    <source>
        <dbReference type="Proteomes" id="UP001142462"/>
    </source>
</evidence>
<dbReference type="EMBL" id="BSEJ01000001">
    <property type="protein sequence ID" value="GLJ59989.1"/>
    <property type="molecule type" value="Genomic_DNA"/>
</dbReference>
<reference evidence="2" key="1">
    <citation type="journal article" date="2014" name="Int. J. Syst. Evol. Microbiol.">
        <title>Complete genome sequence of Corynebacterium casei LMG S-19264T (=DSM 44701T), isolated from a smear-ripened cheese.</title>
        <authorList>
            <consortium name="US DOE Joint Genome Institute (JGI-PGF)"/>
            <person name="Walter F."/>
            <person name="Albersmeier A."/>
            <person name="Kalinowski J."/>
            <person name="Ruckert C."/>
        </authorList>
    </citation>
    <scope>NUCLEOTIDE SEQUENCE</scope>
    <source>
        <strain evidence="2">VKM Ac-1020</strain>
    </source>
</reference>
<comment type="caution">
    <text evidence="2">The sequence shown here is derived from an EMBL/GenBank/DDBJ whole genome shotgun (WGS) entry which is preliminary data.</text>
</comment>
<name>A0A9W6H0U4_9MICO</name>
<organism evidence="2 3">
    <name type="scientific">Microbacterium barkeri</name>
    <dbReference type="NCBI Taxonomy" id="33917"/>
    <lineage>
        <taxon>Bacteria</taxon>
        <taxon>Bacillati</taxon>
        <taxon>Actinomycetota</taxon>
        <taxon>Actinomycetes</taxon>
        <taxon>Micrococcales</taxon>
        <taxon>Microbacteriaceae</taxon>
        <taxon>Microbacterium</taxon>
    </lineage>
</organism>
<keyword evidence="3" id="KW-1185">Reference proteome</keyword>
<feature type="compositionally biased region" description="Low complexity" evidence="1">
    <location>
        <begin position="45"/>
        <end position="60"/>
    </location>
</feature>
<gene>
    <name evidence="2" type="ORF">GCM10017576_01180</name>
</gene>